<dbReference type="GO" id="GO:0072354">
    <property type="term" value="F:histone H3T3 kinase activity"/>
    <property type="evidence" value="ECO:0007669"/>
    <property type="project" value="TreeGrafter"/>
</dbReference>
<dbReference type="AlphaFoldDB" id="A0A1B8GDB8"/>
<dbReference type="STRING" id="342668.A0A1B8GDB8"/>
<evidence type="ECO:0000256" key="5">
    <source>
        <dbReference type="ARBA" id="ARBA00022777"/>
    </source>
</evidence>
<comment type="catalytic activity">
    <reaction evidence="7">
        <text>L-threonyl-[protein] + ATP = O-phospho-L-threonyl-[protein] + ADP + H(+)</text>
        <dbReference type="Rhea" id="RHEA:46608"/>
        <dbReference type="Rhea" id="RHEA-COMP:11060"/>
        <dbReference type="Rhea" id="RHEA-COMP:11605"/>
        <dbReference type="ChEBI" id="CHEBI:15378"/>
        <dbReference type="ChEBI" id="CHEBI:30013"/>
        <dbReference type="ChEBI" id="CHEBI:30616"/>
        <dbReference type="ChEBI" id="CHEBI:61977"/>
        <dbReference type="ChEBI" id="CHEBI:456216"/>
        <dbReference type="EC" id="2.7.11.1"/>
    </reaction>
</comment>
<evidence type="ECO:0000256" key="1">
    <source>
        <dbReference type="ARBA" id="ARBA00012513"/>
    </source>
</evidence>
<dbReference type="EC" id="2.7.11.1" evidence="1"/>
<feature type="compositionally biased region" description="Pro residues" evidence="9">
    <location>
        <begin position="139"/>
        <end position="149"/>
    </location>
</feature>
<dbReference type="SMART" id="SM01331">
    <property type="entry name" value="DUF3635"/>
    <property type="match status" value="1"/>
</dbReference>
<evidence type="ECO:0000313" key="12">
    <source>
        <dbReference type="Proteomes" id="UP000091956"/>
    </source>
</evidence>
<dbReference type="Gene3D" id="1.10.510.10">
    <property type="entry name" value="Transferase(Phosphotransferase) domain 1"/>
    <property type="match status" value="1"/>
</dbReference>
<dbReference type="GO" id="GO:0005634">
    <property type="term" value="C:nucleus"/>
    <property type="evidence" value="ECO:0007669"/>
    <property type="project" value="TreeGrafter"/>
</dbReference>
<reference evidence="12" key="2">
    <citation type="journal article" date="2018" name="Nat. Commun.">
        <title>Extreme sensitivity to ultraviolet light in the fungal pathogen causing white-nose syndrome of bats.</title>
        <authorList>
            <person name="Palmer J.M."/>
            <person name="Drees K.P."/>
            <person name="Foster J.T."/>
            <person name="Lindner D.L."/>
        </authorList>
    </citation>
    <scope>NUCLEOTIDE SEQUENCE [LARGE SCALE GENOMIC DNA]</scope>
    <source>
        <strain evidence="12">UAMH 10579</strain>
    </source>
</reference>
<proteinExistence type="predicted"/>
<dbReference type="Gene3D" id="3.30.200.20">
    <property type="entry name" value="Phosphorylase Kinase, domain 1"/>
    <property type="match status" value="1"/>
</dbReference>
<feature type="region of interest" description="Disordered" evidence="9">
    <location>
        <begin position="1"/>
        <end position="219"/>
    </location>
</feature>
<dbReference type="OrthoDB" id="21018at2759"/>
<feature type="compositionally biased region" description="Basic residues" evidence="9">
    <location>
        <begin position="102"/>
        <end position="113"/>
    </location>
</feature>
<dbReference type="GeneID" id="28841903"/>
<dbReference type="Pfam" id="PF12330">
    <property type="entry name" value="Haspin_kinase"/>
    <property type="match status" value="1"/>
</dbReference>
<dbReference type="PANTHER" id="PTHR24419:SF18">
    <property type="entry name" value="SERINE_THREONINE-PROTEIN KINASE HASPIN"/>
    <property type="match status" value="1"/>
</dbReference>
<keyword evidence="4" id="KW-0547">Nucleotide-binding</keyword>
<keyword evidence="3" id="KW-0808">Transferase</keyword>
<accession>A0A1B8GDB8</accession>
<feature type="compositionally biased region" description="Acidic residues" evidence="9">
    <location>
        <begin position="49"/>
        <end position="59"/>
    </location>
</feature>
<protein>
    <recommendedName>
        <fullName evidence="1">non-specific serine/threonine protein kinase</fullName>
        <ecNumber evidence="1">2.7.11.1</ecNumber>
    </recommendedName>
</protein>
<organism evidence="11 12">
    <name type="scientific">Pseudogymnoascus verrucosus</name>
    <dbReference type="NCBI Taxonomy" id="342668"/>
    <lineage>
        <taxon>Eukaryota</taxon>
        <taxon>Fungi</taxon>
        <taxon>Dikarya</taxon>
        <taxon>Ascomycota</taxon>
        <taxon>Pezizomycotina</taxon>
        <taxon>Leotiomycetes</taxon>
        <taxon>Thelebolales</taxon>
        <taxon>Thelebolaceae</taxon>
        <taxon>Pseudogymnoascus</taxon>
    </lineage>
</organism>
<feature type="compositionally biased region" description="Basic residues" evidence="9">
    <location>
        <begin position="1"/>
        <end position="20"/>
    </location>
</feature>
<evidence type="ECO:0000256" key="7">
    <source>
        <dbReference type="ARBA" id="ARBA00047899"/>
    </source>
</evidence>
<dbReference type="EMBL" id="KV460249">
    <property type="protein sequence ID" value="OBT93836.1"/>
    <property type="molecule type" value="Genomic_DNA"/>
</dbReference>
<name>A0A1B8GDB8_9PEZI</name>
<keyword evidence="2" id="KW-0723">Serine/threonine-protein kinase</keyword>
<comment type="catalytic activity">
    <reaction evidence="8">
        <text>L-seryl-[protein] + ATP = O-phospho-L-seryl-[protein] + ADP + H(+)</text>
        <dbReference type="Rhea" id="RHEA:17989"/>
        <dbReference type="Rhea" id="RHEA-COMP:9863"/>
        <dbReference type="Rhea" id="RHEA-COMP:11604"/>
        <dbReference type="ChEBI" id="CHEBI:15378"/>
        <dbReference type="ChEBI" id="CHEBI:29999"/>
        <dbReference type="ChEBI" id="CHEBI:30616"/>
        <dbReference type="ChEBI" id="CHEBI:83421"/>
        <dbReference type="ChEBI" id="CHEBI:456216"/>
        <dbReference type="EC" id="2.7.11.1"/>
    </reaction>
</comment>
<dbReference type="GO" id="GO:0005737">
    <property type="term" value="C:cytoplasm"/>
    <property type="evidence" value="ECO:0007669"/>
    <property type="project" value="TreeGrafter"/>
</dbReference>
<dbReference type="PANTHER" id="PTHR24419">
    <property type="entry name" value="INTERLEUKIN-1 RECEPTOR-ASSOCIATED KINASE"/>
    <property type="match status" value="1"/>
</dbReference>
<dbReference type="Proteomes" id="UP000091956">
    <property type="component" value="Unassembled WGS sequence"/>
</dbReference>
<reference evidence="11 12" key="1">
    <citation type="submission" date="2016-03" db="EMBL/GenBank/DDBJ databases">
        <title>Comparative genomics of Pseudogymnoascus destructans, the fungus causing white-nose syndrome of bats.</title>
        <authorList>
            <person name="Palmer J.M."/>
            <person name="Drees K.P."/>
            <person name="Foster J.T."/>
            <person name="Lindner D.L."/>
        </authorList>
    </citation>
    <scope>NUCLEOTIDE SEQUENCE [LARGE SCALE GENOMIC DNA]</scope>
    <source>
        <strain evidence="11 12">UAMH 10579</strain>
    </source>
</reference>
<evidence type="ECO:0000256" key="9">
    <source>
        <dbReference type="SAM" id="MobiDB-lite"/>
    </source>
</evidence>
<evidence type="ECO:0000256" key="8">
    <source>
        <dbReference type="ARBA" id="ARBA00048679"/>
    </source>
</evidence>
<evidence type="ECO:0000256" key="4">
    <source>
        <dbReference type="ARBA" id="ARBA00022741"/>
    </source>
</evidence>
<keyword evidence="12" id="KW-1185">Reference proteome</keyword>
<evidence type="ECO:0000256" key="2">
    <source>
        <dbReference type="ARBA" id="ARBA00022527"/>
    </source>
</evidence>
<feature type="compositionally biased region" description="Basic residues" evidence="9">
    <location>
        <begin position="182"/>
        <end position="192"/>
    </location>
</feature>
<dbReference type="InterPro" id="IPR024604">
    <property type="entry name" value="GSG2_C"/>
</dbReference>
<dbReference type="GO" id="GO:0035556">
    <property type="term" value="P:intracellular signal transduction"/>
    <property type="evidence" value="ECO:0007669"/>
    <property type="project" value="TreeGrafter"/>
</dbReference>
<evidence type="ECO:0000313" key="11">
    <source>
        <dbReference type="EMBL" id="OBT93836.1"/>
    </source>
</evidence>
<evidence type="ECO:0000259" key="10">
    <source>
        <dbReference type="SMART" id="SM01331"/>
    </source>
</evidence>
<dbReference type="PRINTS" id="PR01217">
    <property type="entry name" value="PRICHEXTENSN"/>
</dbReference>
<dbReference type="GO" id="GO:0000278">
    <property type="term" value="P:mitotic cell cycle"/>
    <property type="evidence" value="ECO:0007669"/>
    <property type="project" value="TreeGrafter"/>
</dbReference>
<keyword evidence="6" id="KW-0067">ATP-binding</keyword>
<sequence>MDTQRPPKKPARVYGKKKQVSKSAGIFLQDSSPAPRKVGEVEIEKTAEEAVDEKLEEEGKDSKDAVGIEKPATESQKMGSPKKSGDTSATPAPETATTTNAKSKKPKSSRKKKEAKEQKTVDNGETQPAAAGHSESKPPKPQPQPPTKSKPPSSDTEALADLTHTLNALQLTPASPLPHPAPPKHQRTRRPRPSTTPSPTTKPPSTSKPPTNSPPPPAWLAPLPSPLPWSHLLSPSWPLTKLTESSYAEIYTLHNPSGSSILKILALRPPRGPGSRRETACKVEDVLSEVAILDLVTDVAGFVVFRGVFVAKGGVPSGVVKAWEGWNDKPPGADATAEESESWDLGYGRSAFPHPSKYHKDQLFLVLELGDAGKDLEHFNLTTREELWDVFLGTVGALATGEELFGFEHRDLHEGNICLRRAGPSSRIPTATATLSTSASELRGGFSGLEITLLDYTLSRAMTEEGKTLFLDLDDPENAALFEDCEPGTKEQERKQRRVYYAMREHVIAQELLLTGALQQQTGKGEESRWAKHHPFTNVLWLAYVLEYSISHFEGPKGELKLFEGEIRDVRMRLREGKGGGGWGSVAEVREEVWGRGWVELEEEEWEGEGQ</sequence>
<feature type="domain" description="Serine/threonine-protein kinase haspin C-terminal" evidence="10">
    <location>
        <begin position="479"/>
        <end position="585"/>
    </location>
</feature>
<feature type="compositionally biased region" description="Low complexity" evidence="9">
    <location>
        <begin position="87"/>
        <end position="101"/>
    </location>
</feature>
<dbReference type="GO" id="GO:0005524">
    <property type="term" value="F:ATP binding"/>
    <property type="evidence" value="ECO:0007669"/>
    <property type="project" value="UniProtKB-KW"/>
</dbReference>
<evidence type="ECO:0000256" key="3">
    <source>
        <dbReference type="ARBA" id="ARBA00022679"/>
    </source>
</evidence>
<dbReference type="RefSeq" id="XP_018127569.1">
    <property type="nucleotide sequence ID" value="XM_018277938.2"/>
</dbReference>
<keyword evidence="5" id="KW-0418">Kinase</keyword>
<feature type="compositionally biased region" description="Basic and acidic residues" evidence="9">
    <location>
        <begin position="37"/>
        <end position="48"/>
    </location>
</feature>
<gene>
    <name evidence="11" type="ORF">VE01_08517</name>
</gene>
<evidence type="ECO:0000256" key="6">
    <source>
        <dbReference type="ARBA" id="ARBA00022840"/>
    </source>
</evidence>